<proteinExistence type="predicted"/>
<comment type="caution">
    <text evidence="1">The sequence shown here is derived from an EMBL/GenBank/DDBJ whole genome shotgun (WGS) entry which is preliminary data.</text>
</comment>
<protein>
    <submittedName>
        <fullName evidence="1">Uncharacterized protein</fullName>
    </submittedName>
</protein>
<evidence type="ECO:0000313" key="1">
    <source>
        <dbReference type="EMBL" id="GAA4097530.1"/>
    </source>
</evidence>
<name>A0ABP7WV41_9SPHI</name>
<reference evidence="2" key="1">
    <citation type="journal article" date="2019" name="Int. J. Syst. Evol. Microbiol.">
        <title>The Global Catalogue of Microorganisms (GCM) 10K type strain sequencing project: providing services to taxonomists for standard genome sequencing and annotation.</title>
        <authorList>
            <consortium name="The Broad Institute Genomics Platform"/>
            <consortium name="The Broad Institute Genome Sequencing Center for Infectious Disease"/>
            <person name="Wu L."/>
            <person name="Ma J."/>
        </authorList>
    </citation>
    <scope>NUCLEOTIDE SEQUENCE [LARGE SCALE GENOMIC DNA]</scope>
    <source>
        <strain evidence="2">JCM 17085</strain>
    </source>
</reference>
<organism evidence="1 2">
    <name type="scientific">Mucilaginibacter panaciglaebae</name>
    <dbReference type="NCBI Taxonomy" id="502331"/>
    <lineage>
        <taxon>Bacteria</taxon>
        <taxon>Pseudomonadati</taxon>
        <taxon>Bacteroidota</taxon>
        <taxon>Sphingobacteriia</taxon>
        <taxon>Sphingobacteriales</taxon>
        <taxon>Sphingobacteriaceae</taxon>
        <taxon>Mucilaginibacter</taxon>
    </lineage>
</organism>
<keyword evidence="2" id="KW-1185">Reference proteome</keyword>
<evidence type="ECO:0000313" key="2">
    <source>
        <dbReference type="Proteomes" id="UP001500841"/>
    </source>
</evidence>
<accession>A0ABP7WV41</accession>
<gene>
    <name evidence="1" type="ORF">GCM10022392_21370</name>
</gene>
<dbReference type="Proteomes" id="UP001500841">
    <property type="component" value="Unassembled WGS sequence"/>
</dbReference>
<sequence>MRNKEQVVEIKKADINDTKQDNVHHHTFYWHYIAGIYYKQKKGYSTYPNKYMPEDLPAFFHHIKINILNCRAILFR</sequence>
<dbReference type="EMBL" id="BAABCV010000007">
    <property type="protein sequence ID" value="GAA4097530.1"/>
    <property type="molecule type" value="Genomic_DNA"/>
</dbReference>